<organism evidence="5 6">
    <name type="scientific">Pseudomonas gessardii</name>
    <dbReference type="NCBI Taxonomy" id="78544"/>
    <lineage>
        <taxon>Bacteria</taxon>
        <taxon>Pseudomonadati</taxon>
        <taxon>Pseudomonadota</taxon>
        <taxon>Gammaproteobacteria</taxon>
        <taxon>Pseudomonadales</taxon>
        <taxon>Pseudomonadaceae</taxon>
        <taxon>Pseudomonas</taxon>
    </lineage>
</organism>
<keyword evidence="2" id="KW-0238">DNA-binding</keyword>
<dbReference type="PANTHER" id="PTHR43537:SF5">
    <property type="entry name" value="UXU OPERON TRANSCRIPTIONAL REGULATOR"/>
    <property type="match status" value="1"/>
</dbReference>
<evidence type="ECO:0000313" key="5">
    <source>
        <dbReference type="EMBL" id="MCF5108855.1"/>
    </source>
</evidence>
<name>A0ABS9F930_9PSED</name>
<protein>
    <submittedName>
        <fullName evidence="5">GntR family transcriptional regulator</fullName>
    </submittedName>
</protein>
<dbReference type="Gene3D" id="1.10.10.10">
    <property type="entry name" value="Winged helix-like DNA-binding domain superfamily/Winged helix DNA-binding domain"/>
    <property type="match status" value="1"/>
</dbReference>
<dbReference type="InterPro" id="IPR036388">
    <property type="entry name" value="WH-like_DNA-bd_sf"/>
</dbReference>
<dbReference type="CDD" id="cd07377">
    <property type="entry name" value="WHTH_GntR"/>
    <property type="match status" value="1"/>
</dbReference>
<keyword evidence="1" id="KW-0805">Transcription regulation</keyword>
<gene>
    <name evidence="5" type="ORF">GIW56_18610</name>
</gene>
<keyword evidence="6" id="KW-1185">Reference proteome</keyword>
<dbReference type="EMBL" id="WKED01000036">
    <property type="protein sequence ID" value="MCF5108855.1"/>
    <property type="molecule type" value="Genomic_DNA"/>
</dbReference>
<dbReference type="SMART" id="SM00345">
    <property type="entry name" value="HTH_GNTR"/>
    <property type="match status" value="1"/>
</dbReference>
<sequence length="144" mass="15897">MPRRTTLVQNLKSLTELPGIAASSPREMIEARVRAAIVDGRFKPGERITQQSIANLFNVSRMPVREALRMLETQGYVTGELNKGYIVAHGGINPRADHLPSLLRVVGEHYTKLDGPEARAAFENEILRLVGVNSTRPDTDARPA</sequence>
<dbReference type="Proteomes" id="UP000814003">
    <property type="component" value="Unassembled WGS sequence"/>
</dbReference>
<dbReference type="PANTHER" id="PTHR43537">
    <property type="entry name" value="TRANSCRIPTIONAL REGULATOR, GNTR FAMILY"/>
    <property type="match status" value="1"/>
</dbReference>
<dbReference type="SUPFAM" id="SSF46785">
    <property type="entry name" value="Winged helix' DNA-binding domain"/>
    <property type="match status" value="1"/>
</dbReference>
<evidence type="ECO:0000256" key="3">
    <source>
        <dbReference type="ARBA" id="ARBA00023163"/>
    </source>
</evidence>
<dbReference type="InterPro" id="IPR000524">
    <property type="entry name" value="Tscrpt_reg_HTH_GntR"/>
</dbReference>
<evidence type="ECO:0000259" key="4">
    <source>
        <dbReference type="PROSITE" id="PS50949"/>
    </source>
</evidence>
<dbReference type="Pfam" id="PF00392">
    <property type="entry name" value="GntR"/>
    <property type="match status" value="1"/>
</dbReference>
<evidence type="ECO:0000256" key="2">
    <source>
        <dbReference type="ARBA" id="ARBA00023125"/>
    </source>
</evidence>
<dbReference type="PROSITE" id="PS50949">
    <property type="entry name" value="HTH_GNTR"/>
    <property type="match status" value="1"/>
</dbReference>
<keyword evidence="3" id="KW-0804">Transcription</keyword>
<dbReference type="PRINTS" id="PR00035">
    <property type="entry name" value="HTHGNTR"/>
</dbReference>
<evidence type="ECO:0000313" key="6">
    <source>
        <dbReference type="Proteomes" id="UP000814003"/>
    </source>
</evidence>
<evidence type="ECO:0000256" key="1">
    <source>
        <dbReference type="ARBA" id="ARBA00023015"/>
    </source>
</evidence>
<accession>A0ABS9F930</accession>
<feature type="domain" description="HTH gntR-type" evidence="4">
    <location>
        <begin position="23"/>
        <end position="90"/>
    </location>
</feature>
<proteinExistence type="predicted"/>
<reference evidence="5 6" key="1">
    <citation type="submission" date="2019-11" db="EMBL/GenBank/DDBJ databases">
        <title>Epiphytic Pseudomonas syringae from cherry orchards.</title>
        <authorList>
            <person name="Hulin M.T."/>
        </authorList>
    </citation>
    <scope>NUCLEOTIDE SEQUENCE [LARGE SCALE GENOMIC DNA]</scope>
    <source>
        <strain evidence="5 6">PA-6-5B</strain>
    </source>
</reference>
<dbReference type="InterPro" id="IPR036390">
    <property type="entry name" value="WH_DNA-bd_sf"/>
</dbReference>
<comment type="caution">
    <text evidence="5">The sequence shown here is derived from an EMBL/GenBank/DDBJ whole genome shotgun (WGS) entry which is preliminary data.</text>
</comment>